<dbReference type="AlphaFoldDB" id="A0ABD1VS85"/>
<dbReference type="PANTHER" id="PTHR47926">
    <property type="entry name" value="PENTATRICOPEPTIDE REPEAT-CONTAINING PROTEIN"/>
    <property type="match status" value="1"/>
</dbReference>
<reference evidence="2" key="1">
    <citation type="submission" date="2024-07" db="EMBL/GenBank/DDBJ databases">
        <title>Two chromosome-level genome assemblies of Korean endemic species Abeliophyllum distichum and Forsythia ovata (Oleaceae).</title>
        <authorList>
            <person name="Jang H."/>
        </authorList>
    </citation>
    <scope>NUCLEOTIDE SEQUENCE [LARGE SCALE GENOMIC DNA]</scope>
</reference>
<dbReference type="EMBL" id="JBFOLK010000001">
    <property type="protein sequence ID" value="KAL2540234.1"/>
    <property type="molecule type" value="Genomic_DNA"/>
</dbReference>
<protein>
    <submittedName>
        <fullName evidence="1">Pentatricopeptide repeat-containing protein</fullName>
    </submittedName>
</protein>
<comment type="caution">
    <text evidence="1">The sequence shown here is derived from an EMBL/GenBank/DDBJ whole genome shotgun (WGS) entry which is preliminary data.</text>
</comment>
<dbReference type="Gene3D" id="1.25.40.10">
    <property type="entry name" value="Tetratricopeptide repeat domain"/>
    <property type="match status" value="1"/>
</dbReference>
<dbReference type="Proteomes" id="UP001604336">
    <property type="component" value="Unassembled WGS sequence"/>
</dbReference>
<evidence type="ECO:0000313" key="2">
    <source>
        <dbReference type="Proteomes" id="UP001604336"/>
    </source>
</evidence>
<gene>
    <name evidence="1" type="ORF">Adt_01212</name>
</gene>
<dbReference type="InterPro" id="IPR011990">
    <property type="entry name" value="TPR-like_helical_dom_sf"/>
</dbReference>
<proteinExistence type="predicted"/>
<dbReference type="InterPro" id="IPR046960">
    <property type="entry name" value="PPR_At4g14850-like_plant"/>
</dbReference>
<sequence>MRFFRLMKEQYGIIQTLEHFTFVVDLLGRSGNLLEAEKLIEKIPIEADEVLLIALLNAWSEKWREKMKVWDQLRDLEVKKDPGCSWIHLNDGVHLISVDDRTHPCCNTIYVNLERLTANVNYIVELDFISLQLTECST</sequence>
<evidence type="ECO:0000313" key="1">
    <source>
        <dbReference type="EMBL" id="KAL2540234.1"/>
    </source>
</evidence>
<accession>A0ABD1VS85</accession>
<keyword evidence="2" id="KW-1185">Reference proteome</keyword>
<name>A0ABD1VS85_9LAMI</name>
<organism evidence="1 2">
    <name type="scientific">Abeliophyllum distichum</name>
    <dbReference type="NCBI Taxonomy" id="126358"/>
    <lineage>
        <taxon>Eukaryota</taxon>
        <taxon>Viridiplantae</taxon>
        <taxon>Streptophyta</taxon>
        <taxon>Embryophyta</taxon>
        <taxon>Tracheophyta</taxon>
        <taxon>Spermatophyta</taxon>
        <taxon>Magnoliopsida</taxon>
        <taxon>eudicotyledons</taxon>
        <taxon>Gunneridae</taxon>
        <taxon>Pentapetalae</taxon>
        <taxon>asterids</taxon>
        <taxon>lamiids</taxon>
        <taxon>Lamiales</taxon>
        <taxon>Oleaceae</taxon>
        <taxon>Forsythieae</taxon>
        <taxon>Abeliophyllum</taxon>
    </lineage>
</organism>